<evidence type="ECO:0000313" key="2">
    <source>
        <dbReference type="Proteomes" id="UP000051035"/>
    </source>
</evidence>
<dbReference type="EMBL" id="LJVA01000190">
    <property type="protein sequence ID" value="KPL05778.1"/>
    <property type="molecule type" value="Genomic_DNA"/>
</dbReference>
<sequence>MSSSKLSKDDMCRRCARAGRPPIAAAACDVPTTARFYTIKPSTDFYTEPPLYLVELQHVDNPMPPN</sequence>
<evidence type="ECO:0000313" key="1">
    <source>
        <dbReference type="EMBL" id="KPL05778.1"/>
    </source>
</evidence>
<protein>
    <submittedName>
        <fullName evidence="1">Uncharacterized protein</fullName>
    </submittedName>
</protein>
<dbReference type="Proteomes" id="UP000051035">
    <property type="component" value="Unassembled WGS sequence"/>
</dbReference>
<dbReference type="AlphaFoldDB" id="A0A0S8J8W4"/>
<reference evidence="1 2" key="1">
    <citation type="journal article" date="2015" name="Microbiome">
        <title>Genomic resolution of linkages in carbon, nitrogen, and sulfur cycling among widespread estuary sediment bacteria.</title>
        <authorList>
            <person name="Baker B.J."/>
            <person name="Lazar C.S."/>
            <person name="Teske A.P."/>
            <person name="Dick G.J."/>
        </authorList>
    </citation>
    <scope>NUCLEOTIDE SEQUENCE [LARGE SCALE GENOMIC DNA]</scope>
    <source>
        <strain evidence="1">SM1_40</strain>
    </source>
</reference>
<accession>A0A0S8J8W4</accession>
<comment type="caution">
    <text evidence="1">The sequence shown here is derived from an EMBL/GenBank/DDBJ whole genome shotgun (WGS) entry which is preliminary data.</text>
</comment>
<name>A0A0S8J8W4_UNCT6</name>
<organism evidence="1 2">
    <name type="scientific">candidate division TA06 bacterium SM1_40</name>
    <dbReference type="NCBI Taxonomy" id="1703773"/>
    <lineage>
        <taxon>Bacteria</taxon>
        <taxon>Bacteria division TA06</taxon>
    </lineage>
</organism>
<proteinExistence type="predicted"/>
<gene>
    <name evidence="1" type="ORF">AMJ71_11045</name>
</gene>